<protein>
    <submittedName>
        <fullName evidence="2">Uncharacterized protein</fullName>
    </submittedName>
</protein>
<organism evidence="2 3">
    <name type="scientific">Rhizoctonia solani</name>
    <dbReference type="NCBI Taxonomy" id="456999"/>
    <lineage>
        <taxon>Eukaryota</taxon>
        <taxon>Fungi</taxon>
        <taxon>Dikarya</taxon>
        <taxon>Basidiomycota</taxon>
        <taxon>Agaricomycotina</taxon>
        <taxon>Agaricomycetes</taxon>
        <taxon>Cantharellales</taxon>
        <taxon>Ceratobasidiaceae</taxon>
        <taxon>Rhizoctonia</taxon>
    </lineage>
</organism>
<evidence type="ECO:0000313" key="2">
    <source>
        <dbReference type="EMBL" id="CAE6501484.1"/>
    </source>
</evidence>
<gene>
    <name evidence="2" type="ORF">RDB_LOCUS95647</name>
</gene>
<feature type="non-terminal residue" evidence="2">
    <location>
        <position position="1"/>
    </location>
</feature>
<dbReference type="EMBL" id="CAJMWZ010005162">
    <property type="protein sequence ID" value="CAE6501484.1"/>
    <property type="molecule type" value="Genomic_DNA"/>
</dbReference>
<feature type="compositionally biased region" description="Polar residues" evidence="1">
    <location>
        <begin position="7"/>
        <end position="16"/>
    </location>
</feature>
<sequence>MLLAEQADSSLHSTPMESPVLQHPAIAPDPTNFLHPPSPAYPLRTIAGSVASPQHLLLAGAVTQG</sequence>
<proteinExistence type="predicted"/>
<accession>A0A8H3HE41</accession>
<feature type="region of interest" description="Disordered" evidence="1">
    <location>
        <begin position="1"/>
        <end position="33"/>
    </location>
</feature>
<reference evidence="2" key="1">
    <citation type="submission" date="2021-01" db="EMBL/GenBank/DDBJ databases">
        <authorList>
            <person name="Kaushik A."/>
        </authorList>
    </citation>
    <scope>NUCLEOTIDE SEQUENCE</scope>
    <source>
        <strain evidence="2">Type strain: AG8-Rh-89/</strain>
    </source>
</reference>
<evidence type="ECO:0000256" key="1">
    <source>
        <dbReference type="SAM" id="MobiDB-lite"/>
    </source>
</evidence>
<name>A0A8H3HE41_9AGAM</name>
<evidence type="ECO:0000313" key="3">
    <source>
        <dbReference type="Proteomes" id="UP000663850"/>
    </source>
</evidence>
<dbReference type="Proteomes" id="UP000663850">
    <property type="component" value="Unassembled WGS sequence"/>
</dbReference>
<comment type="caution">
    <text evidence="2">The sequence shown here is derived from an EMBL/GenBank/DDBJ whole genome shotgun (WGS) entry which is preliminary data.</text>
</comment>
<dbReference type="AlphaFoldDB" id="A0A8H3HE41"/>